<dbReference type="Gene3D" id="1.10.150.50">
    <property type="entry name" value="Transcription Factor, Ets-1"/>
    <property type="match status" value="1"/>
</dbReference>
<dbReference type="EMBL" id="AUPC02000006">
    <property type="protein sequence ID" value="POG82280.1"/>
    <property type="molecule type" value="Genomic_DNA"/>
</dbReference>
<sequence length="264" mass="29458">MKLNYKYGCVQISKMGLLMYENMNTLASISVEDVKKYNTDELISLLRKQDLGLIKEDFDIIETERINGRTFFKTTKQDFRDYGMKGGPATALTEFANEIVLGQDEAGGSIDEEAVEKADGVDEVTGRLGSTILSDIGISDGCKSELKSLANRLPSDNVGMPSLSLAFLHHMGFLKEGNIVRYCKKEATFHENPATARGDPCYLSYSGEKHDSIQKFVDKVNGSSTSRGDDYKNIAYNGIRYDELRNKVGKIYRLMQIVNEAINN</sequence>
<accession>A0A2P4QXA1</accession>
<evidence type="ECO:0000313" key="1">
    <source>
        <dbReference type="EMBL" id="POG82280.1"/>
    </source>
</evidence>
<proteinExistence type="predicted"/>
<dbReference type="AlphaFoldDB" id="A0A2P4QXA1"/>
<protein>
    <submittedName>
        <fullName evidence="1">Uncharacterized protein</fullName>
    </submittedName>
</protein>
<name>A0A2P4QXA1_RHIID</name>
<gene>
    <name evidence="1" type="ORF">GLOIN_2v1500739</name>
</gene>
<dbReference type="VEuPathDB" id="FungiDB:RhiirFUN_013182"/>
<dbReference type="InterPro" id="IPR013761">
    <property type="entry name" value="SAM/pointed_sf"/>
</dbReference>
<dbReference type="SMR" id="A0A2P4QXA1"/>
<keyword evidence="2" id="KW-1185">Reference proteome</keyword>
<dbReference type="Proteomes" id="UP000018888">
    <property type="component" value="Unassembled WGS sequence"/>
</dbReference>
<reference evidence="1 2" key="1">
    <citation type="journal article" date="2013" name="Proc. Natl. Acad. Sci. U.S.A.">
        <title>Genome of an arbuscular mycorrhizal fungus provides insight into the oldest plant symbiosis.</title>
        <authorList>
            <person name="Tisserant E."/>
            <person name="Malbreil M."/>
            <person name="Kuo A."/>
            <person name="Kohler A."/>
            <person name="Symeonidi A."/>
            <person name="Balestrini R."/>
            <person name="Charron P."/>
            <person name="Duensing N."/>
            <person name="Frei Dit Frey N."/>
            <person name="Gianinazzi-Pearson V."/>
            <person name="Gilbert L.B."/>
            <person name="Handa Y."/>
            <person name="Herr J.R."/>
            <person name="Hijri M."/>
            <person name="Koul R."/>
            <person name="Kawaguchi M."/>
            <person name="Krajinski F."/>
            <person name="Lammers P.J."/>
            <person name="Masclaux F.G."/>
            <person name="Murat C."/>
            <person name="Morin E."/>
            <person name="Ndikumana S."/>
            <person name="Pagni M."/>
            <person name="Petitpierre D."/>
            <person name="Requena N."/>
            <person name="Rosikiewicz P."/>
            <person name="Riley R."/>
            <person name="Saito K."/>
            <person name="San Clemente H."/>
            <person name="Shapiro H."/>
            <person name="van Tuinen D."/>
            <person name="Becard G."/>
            <person name="Bonfante P."/>
            <person name="Paszkowski U."/>
            <person name="Shachar-Hill Y.Y."/>
            <person name="Tuskan G.A."/>
            <person name="Young P.W."/>
            <person name="Sanders I.R."/>
            <person name="Henrissat B."/>
            <person name="Rensing S.A."/>
            <person name="Grigoriev I.V."/>
            <person name="Corradi N."/>
            <person name="Roux C."/>
            <person name="Martin F."/>
        </authorList>
    </citation>
    <scope>NUCLEOTIDE SEQUENCE [LARGE SCALE GENOMIC DNA]</scope>
    <source>
        <strain evidence="1 2">DAOM 197198</strain>
    </source>
</reference>
<comment type="caution">
    <text evidence="1">The sequence shown here is derived from an EMBL/GenBank/DDBJ whole genome shotgun (WGS) entry which is preliminary data.</text>
</comment>
<evidence type="ECO:0000313" key="2">
    <source>
        <dbReference type="Proteomes" id="UP000018888"/>
    </source>
</evidence>
<organism evidence="1 2">
    <name type="scientific">Rhizophagus irregularis (strain DAOM 181602 / DAOM 197198 / MUCL 43194)</name>
    <name type="common">Arbuscular mycorrhizal fungus</name>
    <name type="synonym">Glomus intraradices</name>
    <dbReference type="NCBI Taxonomy" id="747089"/>
    <lineage>
        <taxon>Eukaryota</taxon>
        <taxon>Fungi</taxon>
        <taxon>Fungi incertae sedis</taxon>
        <taxon>Mucoromycota</taxon>
        <taxon>Glomeromycotina</taxon>
        <taxon>Glomeromycetes</taxon>
        <taxon>Glomerales</taxon>
        <taxon>Glomeraceae</taxon>
        <taxon>Rhizophagus</taxon>
    </lineage>
</organism>
<reference evidence="1 2" key="2">
    <citation type="journal article" date="2018" name="New Phytol.">
        <title>High intraspecific genome diversity in the model arbuscular mycorrhizal symbiont Rhizophagus irregularis.</title>
        <authorList>
            <person name="Chen E.C.H."/>
            <person name="Morin E."/>
            <person name="Beaudet D."/>
            <person name="Noel J."/>
            <person name="Yildirir G."/>
            <person name="Ndikumana S."/>
            <person name="Charron P."/>
            <person name="St-Onge C."/>
            <person name="Giorgi J."/>
            <person name="Kruger M."/>
            <person name="Marton T."/>
            <person name="Ropars J."/>
            <person name="Grigoriev I.V."/>
            <person name="Hainaut M."/>
            <person name="Henrissat B."/>
            <person name="Roux C."/>
            <person name="Martin F."/>
            <person name="Corradi N."/>
        </authorList>
    </citation>
    <scope>NUCLEOTIDE SEQUENCE [LARGE SCALE GENOMIC DNA]</scope>
    <source>
        <strain evidence="1 2">DAOM 197198</strain>
    </source>
</reference>